<keyword evidence="2" id="KW-1003">Cell membrane</keyword>
<dbReference type="CDD" id="cd16380">
    <property type="entry name" value="YitT_C"/>
    <property type="match status" value="1"/>
</dbReference>
<feature type="transmembrane region" description="Helical" evidence="6">
    <location>
        <begin position="179"/>
        <end position="196"/>
    </location>
</feature>
<evidence type="ECO:0000256" key="3">
    <source>
        <dbReference type="ARBA" id="ARBA00022692"/>
    </source>
</evidence>
<keyword evidence="5 6" id="KW-0472">Membrane</keyword>
<name>A0ABU8SG97_9LACO</name>
<reference evidence="8 9" key="1">
    <citation type="submission" date="2023-10" db="EMBL/GenBank/DDBJ databases">
        <title>Holzapfeliella saturejae sp. nov. isolated from Satureja montana flowers.</title>
        <authorList>
            <person name="Alcantara C."/>
            <person name="Zuniga M."/>
            <person name="Landete J.M."/>
            <person name="Monedero V."/>
        </authorList>
    </citation>
    <scope>NUCLEOTIDE SEQUENCE [LARGE SCALE GENOMIC DNA]</scope>
    <source>
        <strain evidence="8 9">He02</strain>
    </source>
</reference>
<dbReference type="Pfam" id="PF10035">
    <property type="entry name" value="DUF2179"/>
    <property type="match status" value="1"/>
</dbReference>
<comment type="subcellular location">
    <subcellularLocation>
        <location evidence="1">Cell membrane</location>
        <topology evidence="1">Multi-pass membrane protein</topology>
    </subcellularLocation>
</comment>
<dbReference type="PIRSF" id="PIRSF006483">
    <property type="entry name" value="Membrane_protein_YitT"/>
    <property type="match status" value="1"/>
</dbReference>
<protein>
    <submittedName>
        <fullName evidence="8">YitT family protein</fullName>
    </submittedName>
</protein>
<dbReference type="InterPro" id="IPR051461">
    <property type="entry name" value="UPF0750_membrane"/>
</dbReference>
<evidence type="ECO:0000256" key="4">
    <source>
        <dbReference type="ARBA" id="ARBA00022989"/>
    </source>
</evidence>
<feature type="domain" description="DUF2179" evidence="7">
    <location>
        <begin position="226"/>
        <end position="280"/>
    </location>
</feature>
<feature type="transmembrane region" description="Helical" evidence="6">
    <location>
        <begin position="12"/>
        <end position="30"/>
    </location>
</feature>
<proteinExistence type="predicted"/>
<keyword evidence="3 6" id="KW-0812">Transmembrane</keyword>
<dbReference type="InterPro" id="IPR003740">
    <property type="entry name" value="YitT"/>
</dbReference>
<feature type="transmembrane region" description="Helical" evidence="6">
    <location>
        <begin position="112"/>
        <end position="134"/>
    </location>
</feature>
<feature type="transmembrane region" description="Helical" evidence="6">
    <location>
        <begin position="79"/>
        <end position="97"/>
    </location>
</feature>
<keyword evidence="9" id="KW-1185">Reference proteome</keyword>
<evidence type="ECO:0000259" key="7">
    <source>
        <dbReference type="Pfam" id="PF10035"/>
    </source>
</evidence>
<evidence type="ECO:0000256" key="1">
    <source>
        <dbReference type="ARBA" id="ARBA00004651"/>
    </source>
</evidence>
<evidence type="ECO:0000313" key="8">
    <source>
        <dbReference type="EMBL" id="MEJ6348402.1"/>
    </source>
</evidence>
<dbReference type="Pfam" id="PF02588">
    <property type="entry name" value="YitT_membrane"/>
    <property type="match status" value="1"/>
</dbReference>
<organism evidence="8 9">
    <name type="scientific">Holzapfeliella saturejae</name>
    <dbReference type="NCBI Taxonomy" id="3082953"/>
    <lineage>
        <taxon>Bacteria</taxon>
        <taxon>Bacillati</taxon>
        <taxon>Bacillota</taxon>
        <taxon>Bacilli</taxon>
        <taxon>Lactobacillales</taxon>
        <taxon>Lactobacillaceae</taxon>
        <taxon>Holzapfeliella</taxon>
    </lineage>
</organism>
<keyword evidence="4 6" id="KW-1133">Transmembrane helix</keyword>
<gene>
    <name evidence="8" type="ORF">R4Y45_04065</name>
</gene>
<dbReference type="PANTHER" id="PTHR33545">
    <property type="entry name" value="UPF0750 MEMBRANE PROTEIN YITT-RELATED"/>
    <property type="match status" value="1"/>
</dbReference>
<evidence type="ECO:0000256" key="2">
    <source>
        <dbReference type="ARBA" id="ARBA00022475"/>
    </source>
</evidence>
<comment type="caution">
    <text evidence="8">The sequence shown here is derived from an EMBL/GenBank/DDBJ whole genome shotgun (WGS) entry which is preliminary data.</text>
</comment>
<evidence type="ECO:0000256" key="6">
    <source>
        <dbReference type="SAM" id="Phobius"/>
    </source>
</evidence>
<sequence length="298" mass="33324">MKRMNLYRTLVDLFMITLGTFTYAFGIVAINIQNNLAEGGLTGITLIIRYWLGIDPAYSTIILNIPILLLGYYFLGRKAIFYTLWGTASLSAGLWVWQRTSLATAINLDHDLFISALLAGLFAGVGLGITFKFGGTSGGVDILGKILEIKKGISMGKSLLLFDLFVLLASLSYLDIKHMMYTLLVSFVFSKVVNFVQDSSYNAKGAFIVSEYYTEVAEAIKYNLDRGVTFMDAEGGYKNHKKKVIYCIVRPNELHNLKTVVHEVDDKAFVSIFDVNETIGNGFSYQPLKKKRFFKKAN</sequence>
<feature type="transmembrane region" description="Helical" evidence="6">
    <location>
        <begin position="155"/>
        <end position="173"/>
    </location>
</feature>
<dbReference type="Proteomes" id="UP001377804">
    <property type="component" value="Unassembled WGS sequence"/>
</dbReference>
<evidence type="ECO:0000313" key="9">
    <source>
        <dbReference type="Proteomes" id="UP001377804"/>
    </source>
</evidence>
<feature type="transmembrane region" description="Helical" evidence="6">
    <location>
        <begin position="50"/>
        <end position="72"/>
    </location>
</feature>
<dbReference type="RefSeq" id="WP_339969539.1">
    <property type="nucleotide sequence ID" value="NZ_JAWMWG010000001.1"/>
</dbReference>
<dbReference type="InterPro" id="IPR019264">
    <property type="entry name" value="DUF2179"/>
</dbReference>
<evidence type="ECO:0000256" key="5">
    <source>
        <dbReference type="ARBA" id="ARBA00023136"/>
    </source>
</evidence>
<dbReference type="PANTHER" id="PTHR33545:SF10">
    <property type="entry name" value="UPF0750 MEMBRANE PROTEIN YPJC"/>
    <property type="match status" value="1"/>
</dbReference>
<dbReference type="Gene3D" id="3.30.70.120">
    <property type="match status" value="1"/>
</dbReference>
<dbReference type="InterPro" id="IPR015867">
    <property type="entry name" value="N-reg_PII/ATP_PRibTrfase_C"/>
</dbReference>
<accession>A0ABU8SG97</accession>
<dbReference type="EMBL" id="JAWMWG010000001">
    <property type="protein sequence ID" value="MEJ6348402.1"/>
    <property type="molecule type" value="Genomic_DNA"/>
</dbReference>